<dbReference type="EMBL" id="QTSX02000055">
    <property type="protein sequence ID" value="KAJ9089297.1"/>
    <property type="molecule type" value="Genomic_DNA"/>
</dbReference>
<keyword evidence="2" id="KW-1185">Reference proteome</keyword>
<dbReference type="Proteomes" id="UP001165960">
    <property type="component" value="Unassembled WGS sequence"/>
</dbReference>
<evidence type="ECO:0000313" key="2">
    <source>
        <dbReference type="Proteomes" id="UP001165960"/>
    </source>
</evidence>
<comment type="caution">
    <text evidence="1">The sequence shown here is derived from an EMBL/GenBank/DDBJ whole genome shotgun (WGS) entry which is preliminary data.</text>
</comment>
<name>A0ACC2USJ7_9FUNG</name>
<proteinExistence type="predicted"/>
<reference evidence="1" key="1">
    <citation type="submission" date="2022-04" db="EMBL/GenBank/DDBJ databases">
        <title>Genome of the entomopathogenic fungus Entomophthora muscae.</title>
        <authorList>
            <person name="Elya C."/>
            <person name="Lovett B.R."/>
            <person name="Lee E."/>
            <person name="Macias A.M."/>
            <person name="Hajek A.E."/>
            <person name="De Bivort B.L."/>
            <person name="Kasson M.T."/>
            <person name="De Fine Licht H.H."/>
            <person name="Stajich J.E."/>
        </authorList>
    </citation>
    <scope>NUCLEOTIDE SEQUENCE</scope>
    <source>
        <strain evidence="1">Berkeley</strain>
    </source>
</reference>
<evidence type="ECO:0000313" key="1">
    <source>
        <dbReference type="EMBL" id="KAJ9089297.1"/>
    </source>
</evidence>
<sequence>MNLFWFSFVSAVVLGVSFDRVISLGDSVSDTGNFYELSNHKIPSELYYKGRLSNGPVWIEHVANKFSAKLNNYPYAGATSDGDEFQVVPGYHIPGCIQQLQMLKDSHVNEVTCMEDKNILLHLGFFGNDYVSFRTTITHTLNNLERCLTGLLNTTKSTHVIVSTSLDPTCIPFIYSLIAPLRYFLRWVSEFVSLAWEAKLQKLSREYPGVKFYNYDYAEFIQAAANGTLEYTNKHKYILGKSCVTKLSNGSKTLCPNLQDYLFWDKAHTVKQIHKAMAKSITDLIRTGSLRFGHILYNSPIAHQEL</sequence>
<organism evidence="1 2">
    <name type="scientific">Entomophthora muscae</name>
    <dbReference type="NCBI Taxonomy" id="34485"/>
    <lineage>
        <taxon>Eukaryota</taxon>
        <taxon>Fungi</taxon>
        <taxon>Fungi incertae sedis</taxon>
        <taxon>Zoopagomycota</taxon>
        <taxon>Entomophthoromycotina</taxon>
        <taxon>Entomophthoromycetes</taxon>
        <taxon>Entomophthorales</taxon>
        <taxon>Entomophthoraceae</taxon>
        <taxon>Entomophthora</taxon>
    </lineage>
</organism>
<protein>
    <submittedName>
        <fullName evidence="1">Uncharacterized protein</fullName>
    </submittedName>
</protein>
<accession>A0ACC2USJ7</accession>
<gene>
    <name evidence="1" type="ORF">DSO57_1014431</name>
</gene>